<sequence>MAEWTRAALAAPAIALCAAAVAPGAAEAKITRIEIAKVEPAFGGKSFGSVGAYERVTGKAYGEVDPLEPGNAVIQDIGLAPRNARGLVEYVTDIDILRPADRSKGNGILLLEVLNRGRKLAFNYFHVGAGGNEAELNALAKPGDLLLMQQGYSMVWLGWQADMLPGAGRLMLDVPVARHPDGSPVTGVVRSEFAPTAPTFVQNLSSGWFTTMTHRSYPTVETDNRKPLADGFLPSLTVRAKEQEPRVAIPNTEWSFGACPNGGEAKPSDTQICLPAGFQPGRLYELIYRAKDPLVMGLGYAAIRDFGSFAKRAAKDDAGTANPVYRADNRAIVIGASQSGRLIRSFLYLGFNRDEAGSQVFDGAMPHIGGGLMPLNVRFSQPGRAWGQQVDHLYPAYEFPFSYARMHDPITGRRQGLLDRCQETGTCPKLFHTATSLEVWEGRQSLGLTDPMGTRDVADPASVRTFIFASTQHGAAGLPLPTAEPFGLCQQQPNPNPHTYSMRALLTALTGWVRDGVEPPDSIKPRIADGTLVAIDQVRFPAIPANAYGNVKRPAVRFIGQGNPLHALDFGPDFRAGEQSGVITREPPTASPRSYGVLVPQADADGSDIGGLRSIFQRVPIGTYTAWNLFRAGRFEDGFCNFNGSFIPFARTRQERNDAHDPRLSIEERFPSKDAYVAAMRAATSAMVAERVLLPEDARALVGQAEAEGIRLAP</sequence>
<dbReference type="EMBL" id="LJYW01000001">
    <property type="protein sequence ID" value="KPL51874.1"/>
    <property type="molecule type" value="Genomic_DNA"/>
</dbReference>
<dbReference type="Proteomes" id="UP000048984">
    <property type="component" value="Unassembled WGS sequence"/>
</dbReference>
<keyword evidence="1" id="KW-0732">Signal</keyword>
<comment type="caution">
    <text evidence="3">The sequence shown here is derived from an EMBL/GenBank/DDBJ whole genome shotgun (WGS) entry which is preliminary data.</text>
</comment>
<dbReference type="RefSeq" id="WP_054358037.1">
    <property type="nucleotide sequence ID" value="NZ_LJYW01000001.1"/>
</dbReference>
<dbReference type="AlphaFoldDB" id="A0A0P6WBB4"/>
<gene>
    <name evidence="3" type="ORF">ABB55_06235</name>
</gene>
<evidence type="ECO:0000313" key="3">
    <source>
        <dbReference type="EMBL" id="KPL51874.1"/>
    </source>
</evidence>
<evidence type="ECO:0000256" key="1">
    <source>
        <dbReference type="SAM" id="SignalP"/>
    </source>
</evidence>
<evidence type="ECO:0000313" key="4">
    <source>
        <dbReference type="Proteomes" id="UP000048984"/>
    </source>
</evidence>
<evidence type="ECO:0000259" key="2">
    <source>
        <dbReference type="Pfam" id="PF20091"/>
    </source>
</evidence>
<proteinExistence type="predicted"/>
<feature type="domain" description="Alpha/beta hydrolase" evidence="2">
    <location>
        <begin position="278"/>
        <end position="702"/>
    </location>
</feature>
<reference evidence="3 4" key="1">
    <citation type="submission" date="2015-09" db="EMBL/GenBank/DDBJ databases">
        <authorList>
            <person name="Jackson K.R."/>
            <person name="Lunt B.L."/>
            <person name="Fisher J.N.B."/>
            <person name="Gardner A.V."/>
            <person name="Bailey M.E."/>
            <person name="Deus L.M."/>
            <person name="Earl A.S."/>
            <person name="Gibby P.D."/>
            <person name="Hartmann K.A."/>
            <person name="Liu J.E."/>
            <person name="Manci A.M."/>
            <person name="Nielsen D.A."/>
            <person name="Solomon M.B."/>
            <person name="Breakwell D.P."/>
            <person name="Burnett S.H."/>
            <person name="Grose J.H."/>
        </authorList>
    </citation>
    <scope>NUCLEOTIDE SEQUENCE [LARGE SCALE GENOMIC DNA]</scope>
    <source>
        <strain evidence="3 4">16</strain>
    </source>
</reference>
<accession>A0A0P6WBB4</accession>
<organism evidence="3 4">
    <name type="scientific">Prosthecodimorpha hirschii</name>
    <dbReference type="NCBI Taxonomy" id="665126"/>
    <lineage>
        <taxon>Bacteria</taxon>
        <taxon>Pseudomonadati</taxon>
        <taxon>Pseudomonadota</taxon>
        <taxon>Alphaproteobacteria</taxon>
        <taxon>Hyphomicrobiales</taxon>
        <taxon>Ancalomicrobiaceae</taxon>
        <taxon>Prosthecodimorpha</taxon>
    </lineage>
</organism>
<feature type="chain" id="PRO_5006132252" description="Alpha/beta hydrolase domain-containing protein" evidence="1">
    <location>
        <begin position="29"/>
        <end position="714"/>
    </location>
</feature>
<feature type="signal peptide" evidence="1">
    <location>
        <begin position="1"/>
        <end position="28"/>
    </location>
</feature>
<reference evidence="3 4" key="2">
    <citation type="submission" date="2015-10" db="EMBL/GenBank/DDBJ databases">
        <title>Draft Genome Sequence of Prosthecomicrobium hirschii ATCC 27832.</title>
        <authorList>
            <person name="Daniel J."/>
            <person name="Givan S.A."/>
            <person name="Brun Y.V."/>
            <person name="Brown P.J."/>
        </authorList>
    </citation>
    <scope>NUCLEOTIDE SEQUENCE [LARGE SCALE GENOMIC DNA]</scope>
    <source>
        <strain evidence="3 4">16</strain>
    </source>
</reference>
<protein>
    <recommendedName>
        <fullName evidence="2">Alpha/beta hydrolase domain-containing protein</fullName>
    </recommendedName>
</protein>
<keyword evidence="4" id="KW-1185">Reference proteome</keyword>
<dbReference type="Pfam" id="PF20091">
    <property type="entry name" value="Abhydrolase_10"/>
    <property type="match status" value="1"/>
</dbReference>
<dbReference type="InterPro" id="IPR045394">
    <property type="entry name" value="Abhydrolase_dom"/>
</dbReference>
<name>A0A0P6WBB4_9HYPH</name>